<dbReference type="FunFam" id="3.40.366.10:FF:000002">
    <property type="entry name" value="Probable polyketide synthase 2"/>
    <property type="match status" value="1"/>
</dbReference>
<feature type="domain" description="Carrier" evidence="5">
    <location>
        <begin position="1463"/>
        <end position="1539"/>
    </location>
</feature>
<dbReference type="Pfam" id="PF08659">
    <property type="entry name" value="KR"/>
    <property type="match status" value="1"/>
</dbReference>
<evidence type="ECO:0000313" key="7">
    <source>
        <dbReference type="EMBL" id="ACC81786.1"/>
    </source>
</evidence>
<dbReference type="Proteomes" id="UP000001191">
    <property type="component" value="Chromosome"/>
</dbReference>
<dbReference type="EMBL" id="CP001037">
    <property type="protein sequence ID" value="ACC81786.1"/>
    <property type="molecule type" value="Genomic_DNA"/>
</dbReference>
<dbReference type="SMART" id="SM00827">
    <property type="entry name" value="PKS_AT"/>
    <property type="match status" value="1"/>
</dbReference>
<reference evidence="7 8" key="2">
    <citation type="journal article" date="2013" name="Plant Physiol.">
        <title>A Nostoc punctiforme Sugar Transporter Necessary to Establish a Cyanobacterium-Plant Symbiosis.</title>
        <authorList>
            <person name="Ekman M."/>
            <person name="Picossi S."/>
            <person name="Campbell E.L."/>
            <person name="Meeks J.C."/>
            <person name="Flores E."/>
        </authorList>
    </citation>
    <scope>NUCLEOTIDE SEQUENCE [LARGE SCALE GENOMIC DNA]</scope>
    <source>
        <strain evidence="8">ATCC 29133 / PCC 73102</strain>
    </source>
</reference>
<dbReference type="FunFam" id="3.40.47.10:FF:000019">
    <property type="entry name" value="Polyketide synthase type I"/>
    <property type="match status" value="1"/>
</dbReference>
<dbReference type="Pfam" id="PF00698">
    <property type="entry name" value="Acyl_transf_1"/>
    <property type="match status" value="1"/>
</dbReference>
<dbReference type="eggNOG" id="COG1028">
    <property type="taxonomic scope" value="Bacteria"/>
</dbReference>
<dbReference type="Gene3D" id="3.30.70.3290">
    <property type="match status" value="1"/>
</dbReference>
<dbReference type="InterPro" id="IPR016036">
    <property type="entry name" value="Malonyl_transacylase_ACP-bd"/>
</dbReference>
<dbReference type="InterPro" id="IPR014030">
    <property type="entry name" value="Ketoacyl_synth_N"/>
</dbReference>
<keyword evidence="2" id="KW-0597">Phosphoprotein</keyword>
<dbReference type="InterPro" id="IPR013968">
    <property type="entry name" value="PKS_KR"/>
</dbReference>
<dbReference type="InterPro" id="IPR009081">
    <property type="entry name" value="PP-bd_ACP"/>
</dbReference>
<evidence type="ECO:0000256" key="1">
    <source>
        <dbReference type="ARBA" id="ARBA00022450"/>
    </source>
</evidence>
<evidence type="ECO:0000259" key="5">
    <source>
        <dbReference type="PROSITE" id="PS50075"/>
    </source>
</evidence>
<dbReference type="SMART" id="SM00823">
    <property type="entry name" value="PKS_PP"/>
    <property type="match status" value="1"/>
</dbReference>
<dbReference type="RefSeq" id="WP_012409762.1">
    <property type="nucleotide sequence ID" value="NC_010628.1"/>
</dbReference>
<dbReference type="InterPro" id="IPR020841">
    <property type="entry name" value="PKS_Beta-ketoAc_synthase_dom"/>
</dbReference>
<dbReference type="InterPro" id="IPR016039">
    <property type="entry name" value="Thiolase-like"/>
</dbReference>
<dbReference type="InterPro" id="IPR001227">
    <property type="entry name" value="Ac_transferase_dom_sf"/>
</dbReference>
<dbReference type="PANTHER" id="PTHR43775:SF37">
    <property type="entry name" value="SI:DKEY-61P9.11"/>
    <property type="match status" value="1"/>
</dbReference>
<dbReference type="GO" id="GO:0004312">
    <property type="term" value="F:fatty acid synthase activity"/>
    <property type="evidence" value="ECO:0007669"/>
    <property type="project" value="TreeGrafter"/>
</dbReference>
<gene>
    <name evidence="7" type="ordered locus">Npun_F3359</name>
</gene>
<dbReference type="GO" id="GO:0047879">
    <property type="term" value="F:erythronolide synthase activity"/>
    <property type="evidence" value="ECO:0007669"/>
    <property type="project" value="UniProtKB-EC"/>
</dbReference>
<dbReference type="InterPro" id="IPR036291">
    <property type="entry name" value="NAD(P)-bd_dom_sf"/>
</dbReference>
<dbReference type="PROSITE" id="PS52004">
    <property type="entry name" value="KS3_2"/>
    <property type="match status" value="1"/>
</dbReference>
<dbReference type="Gene3D" id="1.10.1200.10">
    <property type="entry name" value="ACP-like"/>
    <property type="match status" value="1"/>
</dbReference>
<dbReference type="Pfam" id="PF00550">
    <property type="entry name" value="PP-binding"/>
    <property type="match status" value="1"/>
</dbReference>
<dbReference type="InterPro" id="IPR018201">
    <property type="entry name" value="Ketoacyl_synth_AS"/>
</dbReference>
<feature type="coiled-coil region" evidence="4">
    <location>
        <begin position="1431"/>
        <end position="1459"/>
    </location>
</feature>
<evidence type="ECO:0000256" key="2">
    <source>
        <dbReference type="ARBA" id="ARBA00022553"/>
    </source>
</evidence>
<evidence type="ECO:0000313" key="8">
    <source>
        <dbReference type="Proteomes" id="UP000001191"/>
    </source>
</evidence>
<dbReference type="Gene3D" id="3.40.50.720">
    <property type="entry name" value="NAD(P)-binding Rossmann-like Domain"/>
    <property type="match status" value="1"/>
</dbReference>
<dbReference type="SMART" id="SM00822">
    <property type="entry name" value="PKS_KR"/>
    <property type="match status" value="1"/>
</dbReference>
<dbReference type="Pfam" id="PF21394">
    <property type="entry name" value="Beta-ketacyl_N"/>
    <property type="match status" value="1"/>
</dbReference>
<dbReference type="eggNOG" id="COG3321">
    <property type="taxonomic scope" value="Bacteria"/>
</dbReference>
<dbReference type="PROSITE" id="PS00606">
    <property type="entry name" value="KS3_1"/>
    <property type="match status" value="1"/>
</dbReference>
<keyword evidence="7" id="KW-0012">Acyltransferase</keyword>
<sequence length="1584" mass="173881">MEPVAIIGIGCRFPGANNPDAFWHLLRNGIDAISEVPVERWDIEKFYHPQPGTPGKMNTRYGGFIEQVDRFDPDLFGISPREAKAMDPQQRLVLEVAWEALENAAIVPAEISGTQTGVVVGIGNYDYGILSSKDLDRISAYDGTGNTISIAATRLSYLLNLKGPSFTIETACSSSLVALHLACQSLRNQETDLFVVGAVSLMLSPQQTITYSNAHMMAEDGRCKTFDAKADGYVRGEGCGVILLKRLADAMRDGDNIQAIIRGSAVNQDGLSNGMTAPNSVAQQAVIRQALQNASVEPAQISYIEAHGTGTSLGDPIEIRALKTVLMQGRSSEQPCWIGSVKTNIGHLEAAAGMAGLLKVVLALKHQQIPPHLNLQELNPLISFDDIPFAIPCELQPWQVNTEPRFAGISSFGFGGTNAHVILEEGRGQQRGNQSQRIDILERPLHLLTISAKTPPALSELAQRYANFLDENPELALADICYTANRKRSHFEHRLAVVADSTSELRQQLQLFTARTETTTIVTGQVQGNKRRKIAFLFTGQGSQYTGMGQKLYQTQAKFRQIIEQCDQILQPYLDKPLLEVLYPQPETNSPIDNTAYTQVALFALEYALYQLWQSWGIKPDVVMGHSVGEYVAACVAGVFSLEDGLKLIAARGRLMQALPENGAMVAVMATAEQLQPLLAAYKEKVAIAAVNGPQSLVISGEKSAISAITSQLETAGIKTKQLQVSHAFHSPLMQPMLADFLQVANEIKFAPPQMKLISNVTGQLATIEIATAEYWCRHILNPVEFAASMATLQQQKVAICVEIGPKPILLGMGRQCNPTVEGLWLPSLRSGQDDWQVMLLSLAQLHCHGVAVDWLLFDADYSRVRLYLPTYPFQRQRFWIESKTDQKTDRLVHSSIVKLLHQGNIEQLTQQLASQLSADEQTYLPKLLEVLVKQHQMEINSPAILDWFYQIEWQPQPRRQPETQKNGAPKKVGSWLILGDRTGLGQAIAQLLQNQGHSCVLVYLGDDYQQQGTATWSMNPARREDFQRLLREALPSGELAWCGVIHLWSLETTQTKDLSLVELVQAQTWGCISVLHLLQAIAENPQPINPTFWLVTRGAISVNSSLPAVQQSPVWGLGKVVALEHPELWGGMVDLDPQPTADEAFTLLTEISDAQKEDHLAFRSGQRYVARLVPMQPTASSKKDFNSNGTYLITGGLGALGLQLAQWLVTQGVKSLVLLGRSDASPEAQATITRMQASGIEILVAQADVCNRADMLQVLETVAASMPPLKGAIHAAGAVGYDTITAMDLTTWESILRPKVLGGWILHELTQDMQLDLFVSFSSIASVWGSKGQAHYAAANHFLDTLANYRRSRGLPGLSINWGPWAEVGMAVGEAQQFLARMGVEALPPQLALAALGLTLRGDAAQVTIANIDWTVFKGIYEARGQRLLLEKLETHIQENTEKALDEKSEILQNLTAATATERQPILIAYLQAEISKVLGAAQLADTHRGFFEMGIDSLMAVDLKNRLETNLNCSLPGTLLFEVPNIQDLATYLGKEVLHWQDEPQEVATEPNTDLLKITQLSQEEVEASIADKLAELESLIG</sequence>
<keyword evidence="8" id="KW-1185">Reference proteome</keyword>
<accession>B2J015</accession>
<dbReference type="Gene3D" id="3.40.47.10">
    <property type="match status" value="1"/>
</dbReference>
<dbReference type="KEGG" id="npu:Npun_F3359"/>
<dbReference type="PROSITE" id="PS50075">
    <property type="entry name" value="CARRIER"/>
    <property type="match status" value="1"/>
</dbReference>
<dbReference type="InterPro" id="IPR014031">
    <property type="entry name" value="Ketoacyl_synth_C"/>
</dbReference>
<keyword evidence="4" id="KW-0175">Coiled coil</keyword>
<dbReference type="CDD" id="cd08955">
    <property type="entry name" value="KR_2_FAS_SDR_x"/>
    <property type="match status" value="1"/>
</dbReference>
<feature type="domain" description="Ketosynthase family 3 (KS3)" evidence="6">
    <location>
        <begin position="1"/>
        <end position="425"/>
    </location>
</feature>
<evidence type="ECO:0000256" key="3">
    <source>
        <dbReference type="ARBA" id="ARBA00022679"/>
    </source>
</evidence>
<dbReference type="InterPro" id="IPR016035">
    <property type="entry name" value="Acyl_Trfase/lysoPLipase"/>
</dbReference>
<dbReference type="GO" id="GO:0006633">
    <property type="term" value="P:fatty acid biosynthetic process"/>
    <property type="evidence" value="ECO:0007669"/>
    <property type="project" value="InterPro"/>
</dbReference>
<proteinExistence type="predicted"/>
<dbReference type="Pfam" id="PF00109">
    <property type="entry name" value="ketoacyl-synt"/>
    <property type="match status" value="1"/>
</dbReference>
<dbReference type="GO" id="GO:0004315">
    <property type="term" value="F:3-oxoacyl-[acyl-carrier-protein] synthase activity"/>
    <property type="evidence" value="ECO:0007669"/>
    <property type="project" value="InterPro"/>
</dbReference>
<dbReference type="PANTHER" id="PTHR43775">
    <property type="entry name" value="FATTY ACID SYNTHASE"/>
    <property type="match status" value="1"/>
</dbReference>
<dbReference type="SMART" id="SM00825">
    <property type="entry name" value="PKS_KS"/>
    <property type="match status" value="1"/>
</dbReference>
<dbReference type="EnsemblBacteria" id="ACC81786">
    <property type="protein sequence ID" value="ACC81786"/>
    <property type="gene ID" value="Npun_F3359"/>
</dbReference>
<evidence type="ECO:0000259" key="6">
    <source>
        <dbReference type="PROSITE" id="PS52004"/>
    </source>
</evidence>
<dbReference type="OrthoDB" id="499075at2"/>
<dbReference type="InterPro" id="IPR049490">
    <property type="entry name" value="C883_1060-like_KR_N"/>
</dbReference>
<dbReference type="PhylomeDB" id="B2J015"/>
<dbReference type="InterPro" id="IPR036736">
    <property type="entry name" value="ACP-like_sf"/>
</dbReference>
<dbReference type="InterPro" id="IPR014043">
    <property type="entry name" value="Acyl_transferase_dom"/>
</dbReference>
<dbReference type="GO" id="GO:0031177">
    <property type="term" value="F:phosphopantetheine binding"/>
    <property type="evidence" value="ECO:0007669"/>
    <property type="project" value="InterPro"/>
</dbReference>
<dbReference type="Pfam" id="PF22621">
    <property type="entry name" value="CurL-like_PKS_C"/>
    <property type="match status" value="1"/>
</dbReference>
<dbReference type="InterPro" id="IPR057326">
    <property type="entry name" value="KR_dom"/>
</dbReference>
<protein>
    <submittedName>
        <fullName evidence="7">Beta-ketoacyl synthase</fullName>
        <ecNumber evidence="7">2.3.1.94</ecNumber>
    </submittedName>
</protein>
<dbReference type="EC" id="2.3.1.94" evidence="7"/>
<dbReference type="CDD" id="cd00833">
    <property type="entry name" value="PKS"/>
    <property type="match status" value="1"/>
</dbReference>
<dbReference type="SUPFAM" id="SSF52151">
    <property type="entry name" value="FabD/lysophospholipase-like"/>
    <property type="match status" value="1"/>
</dbReference>
<keyword evidence="1" id="KW-0596">Phosphopantetheine</keyword>
<name>B2J015_NOSP7</name>
<dbReference type="SUPFAM" id="SSF53901">
    <property type="entry name" value="Thiolase-like"/>
    <property type="match status" value="1"/>
</dbReference>
<dbReference type="Pfam" id="PF02801">
    <property type="entry name" value="Ketoacyl-synt_C"/>
    <property type="match status" value="1"/>
</dbReference>
<dbReference type="HOGENOM" id="CLU_000022_35_2_3"/>
<dbReference type="Gene3D" id="3.40.366.10">
    <property type="entry name" value="Malonyl-Coenzyme A Acyl Carrier Protein, domain 2"/>
    <property type="match status" value="1"/>
</dbReference>
<reference evidence="8" key="1">
    <citation type="submission" date="2008-04" db="EMBL/GenBank/DDBJ databases">
        <title>Complete sequence of chromosome of Nostoc punctiforme ATCC 29133.</title>
        <authorList>
            <consortium name="US DOE Joint Genome Institute"/>
            <person name="Copeland A."/>
            <person name="Lucas S."/>
            <person name="Lapidus A."/>
            <person name="Glavina del Rio T."/>
            <person name="Dalin E."/>
            <person name="Tice H."/>
            <person name="Pitluck S."/>
            <person name="Chain P."/>
            <person name="Malfatti S."/>
            <person name="Shin M."/>
            <person name="Vergez L."/>
            <person name="Schmutz J."/>
            <person name="Larimer F."/>
            <person name="Land M."/>
            <person name="Hauser L."/>
            <person name="Kyrpides N."/>
            <person name="Kim E."/>
            <person name="Meeks J.C."/>
            <person name="Elhai J."/>
            <person name="Campbell E.L."/>
            <person name="Thiel T."/>
            <person name="Longmire J."/>
            <person name="Potts M."/>
            <person name="Atlas R."/>
        </authorList>
    </citation>
    <scope>NUCLEOTIDE SEQUENCE [LARGE SCALE GENOMIC DNA]</scope>
    <source>
        <strain evidence="8">ATCC 29133 / PCC 73102</strain>
    </source>
</reference>
<evidence type="ECO:0000256" key="4">
    <source>
        <dbReference type="SAM" id="Coils"/>
    </source>
</evidence>
<dbReference type="SUPFAM" id="SSF55048">
    <property type="entry name" value="Probable ACP-binding domain of malonyl-CoA ACP transacylase"/>
    <property type="match status" value="1"/>
</dbReference>
<dbReference type="STRING" id="63737.Npun_F3359"/>
<dbReference type="InterPro" id="IPR050091">
    <property type="entry name" value="PKS_NRPS_Biosynth_Enz"/>
</dbReference>
<organism evidence="7 8">
    <name type="scientific">Nostoc punctiforme (strain ATCC 29133 / PCC 73102)</name>
    <dbReference type="NCBI Taxonomy" id="63737"/>
    <lineage>
        <taxon>Bacteria</taxon>
        <taxon>Bacillati</taxon>
        <taxon>Cyanobacteriota</taxon>
        <taxon>Cyanophyceae</taxon>
        <taxon>Nostocales</taxon>
        <taxon>Nostocaceae</taxon>
        <taxon>Nostoc</taxon>
    </lineage>
</organism>
<dbReference type="SUPFAM" id="SSF51735">
    <property type="entry name" value="NAD(P)-binding Rossmann-fold domains"/>
    <property type="match status" value="2"/>
</dbReference>
<dbReference type="InterPro" id="IPR020806">
    <property type="entry name" value="PKS_PP-bd"/>
</dbReference>
<keyword evidence="3 7" id="KW-0808">Transferase</keyword>
<dbReference type="NCBIfam" id="NF045894">
    <property type="entry name" value="PKS_plus_SDR"/>
    <property type="match status" value="1"/>
</dbReference>
<dbReference type="SUPFAM" id="SSF47336">
    <property type="entry name" value="ACP-like"/>
    <property type="match status" value="1"/>
</dbReference>